<evidence type="ECO:0000313" key="3">
    <source>
        <dbReference type="EMBL" id="SHK53751.1"/>
    </source>
</evidence>
<keyword evidence="3" id="KW-0255">Endonuclease</keyword>
<keyword evidence="4" id="KW-1185">Reference proteome</keyword>
<dbReference type="HAMAP" id="MF_00048">
    <property type="entry name" value="UPF0102"/>
    <property type="match status" value="1"/>
</dbReference>
<dbReference type="SUPFAM" id="SSF52980">
    <property type="entry name" value="Restriction endonuclease-like"/>
    <property type="match status" value="1"/>
</dbReference>
<evidence type="ECO:0000256" key="1">
    <source>
        <dbReference type="ARBA" id="ARBA00006738"/>
    </source>
</evidence>
<sequence>MSTSKKGRLFEELAVRYLESLGYRILCRNYHCRYSEIDIVAQDGSCLVFVEVKGSNTSCDPLEKVDKRKVQRLLACAEMFLQNHPADECRVDIIVVHKGRLSHIKGVELF</sequence>
<protein>
    <recommendedName>
        <fullName evidence="2">UPF0102 protein SAMN05444391_1363</fullName>
    </recommendedName>
</protein>
<dbReference type="InterPro" id="IPR011335">
    <property type="entry name" value="Restrct_endonuc-II-like"/>
</dbReference>
<dbReference type="InterPro" id="IPR011856">
    <property type="entry name" value="tRNA_endonuc-like_dom_sf"/>
</dbReference>
<dbReference type="GO" id="GO:0004519">
    <property type="term" value="F:endonuclease activity"/>
    <property type="evidence" value="ECO:0007669"/>
    <property type="project" value="UniProtKB-KW"/>
</dbReference>
<comment type="similarity">
    <text evidence="1 2">Belongs to the UPF0102 family.</text>
</comment>
<organism evidence="3 4">
    <name type="scientific">Thermocrinis minervae</name>
    <dbReference type="NCBI Taxonomy" id="381751"/>
    <lineage>
        <taxon>Bacteria</taxon>
        <taxon>Pseudomonadati</taxon>
        <taxon>Aquificota</taxon>
        <taxon>Aquificia</taxon>
        <taxon>Aquificales</taxon>
        <taxon>Aquificaceae</taxon>
        <taxon>Thermocrinis</taxon>
    </lineage>
</organism>
<name>A0A1M6T9X1_9AQUI</name>
<dbReference type="PANTHER" id="PTHR34039:SF1">
    <property type="entry name" value="UPF0102 PROTEIN YRAN"/>
    <property type="match status" value="1"/>
</dbReference>
<dbReference type="CDD" id="cd20736">
    <property type="entry name" value="PoNe_Nuclease"/>
    <property type="match status" value="1"/>
</dbReference>
<dbReference type="EMBL" id="LT670846">
    <property type="protein sequence ID" value="SHK53751.1"/>
    <property type="molecule type" value="Genomic_DNA"/>
</dbReference>
<dbReference type="STRING" id="381751.SAMN05444391_1363"/>
<dbReference type="Gene3D" id="3.40.1350.10">
    <property type="match status" value="1"/>
</dbReference>
<evidence type="ECO:0000313" key="4">
    <source>
        <dbReference type="Proteomes" id="UP000189810"/>
    </source>
</evidence>
<dbReference type="Pfam" id="PF02021">
    <property type="entry name" value="UPF0102"/>
    <property type="match status" value="1"/>
</dbReference>
<dbReference type="AlphaFoldDB" id="A0A1M6T9X1"/>
<keyword evidence="3" id="KW-0540">Nuclease</keyword>
<dbReference type="InterPro" id="IPR003509">
    <property type="entry name" value="UPF0102_YraN-like"/>
</dbReference>
<proteinExistence type="inferred from homology"/>
<dbReference type="OrthoDB" id="9802516at2"/>
<gene>
    <name evidence="3" type="ORF">SAMN05444391_1363</name>
</gene>
<keyword evidence="3" id="KW-0378">Hydrolase</keyword>
<dbReference type="PANTHER" id="PTHR34039">
    <property type="entry name" value="UPF0102 PROTEIN YRAN"/>
    <property type="match status" value="1"/>
</dbReference>
<evidence type="ECO:0000256" key="2">
    <source>
        <dbReference type="HAMAP-Rule" id="MF_00048"/>
    </source>
</evidence>
<dbReference type="RefSeq" id="WP_079654455.1">
    <property type="nucleotide sequence ID" value="NZ_LT670846.1"/>
</dbReference>
<accession>A0A1M6T9X1</accession>
<dbReference type="GO" id="GO:0003676">
    <property type="term" value="F:nucleic acid binding"/>
    <property type="evidence" value="ECO:0007669"/>
    <property type="project" value="InterPro"/>
</dbReference>
<dbReference type="Proteomes" id="UP000189810">
    <property type="component" value="Chromosome I"/>
</dbReference>
<reference evidence="3 4" key="1">
    <citation type="submission" date="2016-11" db="EMBL/GenBank/DDBJ databases">
        <authorList>
            <person name="Jaros S."/>
            <person name="Januszkiewicz K."/>
            <person name="Wedrychowicz H."/>
        </authorList>
    </citation>
    <scope>NUCLEOTIDE SEQUENCE [LARGE SCALE GENOMIC DNA]</scope>
    <source>
        <strain evidence="3 4">DSM 19557</strain>
    </source>
</reference>